<reference evidence="2 3" key="1">
    <citation type="submission" date="2021-06" db="EMBL/GenBank/DDBJ databases">
        <authorList>
            <person name="Kallberg Y."/>
            <person name="Tangrot J."/>
            <person name="Rosling A."/>
        </authorList>
    </citation>
    <scope>NUCLEOTIDE SEQUENCE [LARGE SCALE GENOMIC DNA]</scope>
    <source>
        <strain evidence="2 3">120-4 pot B 10/14</strain>
    </source>
</reference>
<name>A0ABN7WHY0_GIGMA</name>
<keyword evidence="3" id="KW-1185">Reference proteome</keyword>
<feature type="non-terminal residue" evidence="2">
    <location>
        <position position="53"/>
    </location>
</feature>
<sequence length="53" mass="6414">LVIKKGANEKKYDKKQKQKAKRRVNKENQDSLREGSEMERRKRDQKEEIKAEI</sequence>
<dbReference type="Proteomes" id="UP000789901">
    <property type="component" value="Unassembled WGS sequence"/>
</dbReference>
<feature type="region of interest" description="Disordered" evidence="1">
    <location>
        <begin position="1"/>
        <end position="53"/>
    </location>
</feature>
<feature type="compositionally biased region" description="Basic and acidic residues" evidence="1">
    <location>
        <begin position="25"/>
        <end position="53"/>
    </location>
</feature>
<feature type="compositionally biased region" description="Basic residues" evidence="1">
    <location>
        <begin position="13"/>
        <end position="24"/>
    </location>
</feature>
<accession>A0ABN7WHY0</accession>
<dbReference type="EMBL" id="CAJVQB010046129">
    <property type="protein sequence ID" value="CAG8832823.1"/>
    <property type="molecule type" value="Genomic_DNA"/>
</dbReference>
<evidence type="ECO:0000313" key="2">
    <source>
        <dbReference type="EMBL" id="CAG8832823.1"/>
    </source>
</evidence>
<protein>
    <submittedName>
        <fullName evidence="2">8569_t:CDS:1</fullName>
    </submittedName>
</protein>
<comment type="caution">
    <text evidence="2">The sequence shown here is derived from an EMBL/GenBank/DDBJ whole genome shotgun (WGS) entry which is preliminary data.</text>
</comment>
<proteinExistence type="predicted"/>
<organism evidence="2 3">
    <name type="scientific">Gigaspora margarita</name>
    <dbReference type="NCBI Taxonomy" id="4874"/>
    <lineage>
        <taxon>Eukaryota</taxon>
        <taxon>Fungi</taxon>
        <taxon>Fungi incertae sedis</taxon>
        <taxon>Mucoromycota</taxon>
        <taxon>Glomeromycotina</taxon>
        <taxon>Glomeromycetes</taxon>
        <taxon>Diversisporales</taxon>
        <taxon>Gigasporaceae</taxon>
        <taxon>Gigaspora</taxon>
    </lineage>
</organism>
<evidence type="ECO:0000313" key="3">
    <source>
        <dbReference type="Proteomes" id="UP000789901"/>
    </source>
</evidence>
<feature type="non-terminal residue" evidence="2">
    <location>
        <position position="1"/>
    </location>
</feature>
<gene>
    <name evidence="2" type="ORF">GMARGA_LOCUS31239</name>
</gene>
<feature type="compositionally biased region" description="Basic and acidic residues" evidence="1">
    <location>
        <begin position="1"/>
        <end position="12"/>
    </location>
</feature>
<evidence type="ECO:0000256" key="1">
    <source>
        <dbReference type="SAM" id="MobiDB-lite"/>
    </source>
</evidence>